<gene>
    <name evidence="1" type="ORF">QDQ28_14150</name>
</gene>
<protein>
    <submittedName>
        <fullName evidence="1">dUTP diphosphatase</fullName>
        <ecNumber evidence="1">3.6.1.23</ecNumber>
    </submittedName>
</protein>
<dbReference type="Proteomes" id="UP001222958">
    <property type="component" value="Unassembled WGS sequence"/>
</dbReference>
<reference evidence="1" key="1">
    <citation type="submission" date="2023-04" db="EMBL/GenBank/DDBJ databases">
        <title>Epidemiological investigation of Clostridium perfringens isolated from cattle.</title>
        <authorList>
            <person name="Tian R."/>
        </authorList>
    </citation>
    <scope>NUCLEOTIDE SEQUENCE</scope>
    <source>
        <strain evidence="1">ZWCP172</strain>
    </source>
</reference>
<dbReference type="EMBL" id="JARVUX010000012">
    <property type="protein sequence ID" value="MDH2337317.1"/>
    <property type="molecule type" value="Genomic_DNA"/>
</dbReference>
<dbReference type="InterPro" id="IPR016947">
    <property type="entry name" value="UCP030140"/>
</dbReference>
<dbReference type="InterPro" id="IPR014871">
    <property type="entry name" value="dUTPase/dCTP_pyrophosphatase"/>
</dbReference>
<accession>A0AAP4A9G6</accession>
<dbReference type="Gene3D" id="1.10.4010.10">
    <property type="entry name" value="Type II deoxyuridine triphosphatase"/>
    <property type="match status" value="1"/>
</dbReference>
<dbReference type="AlphaFoldDB" id="A0AAP4A9G6"/>
<keyword evidence="1" id="KW-0378">Hydrolase</keyword>
<organism evidence="1 2">
    <name type="scientific">Clostridium perfringens</name>
    <dbReference type="NCBI Taxonomy" id="1502"/>
    <lineage>
        <taxon>Bacteria</taxon>
        <taxon>Bacillati</taxon>
        <taxon>Bacillota</taxon>
        <taxon>Clostridia</taxon>
        <taxon>Eubacteriales</taxon>
        <taxon>Clostridiaceae</taxon>
        <taxon>Clostridium</taxon>
    </lineage>
</organism>
<evidence type="ECO:0000313" key="1">
    <source>
        <dbReference type="EMBL" id="MDH2337317.1"/>
    </source>
</evidence>
<name>A0AAP4A9G6_CLOPF</name>
<dbReference type="SUPFAM" id="SSF101386">
    <property type="entry name" value="all-alpha NTP pyrophosphatases"/>
    <property type="match status" value="1"/>
</dbReference>
<dbReference type="CDD" id="cd11527">
    <property type="entry name" value="NTP-PPase_dUTPase"/>
    <property type="match status" value="1"/>
</dbReference>
<dbReference type="EC" id="3.6.1.23" evidence="1"/>
<dbReference type="RefSeq" id="WP_279858280.1">
    <property type="nucleotide sequence ID" value="NZ_JARVUX010000012.1"/>
</dbReference>
<sequence>MLKKDMILKMVEDQVKLDNICWERANLITPPVRNVKLALYVELGELANELNDWKYWKQNKRLNIEKIRGELADCIHFALSNLYLKKNRDWAAIKDLLDSMCGALTHIDYSVFSVLDLLEYCYLSMGVDKYERVLKWLFAIGFLTGMSFDDVVDCYYEKYEINLERQAKNY</sequence>
<evidence type="ECO:0000313" key="2">
    <source>
        <dbReference type="Proteomes" id="UP001222958"/>
    </source>
</evidence>
<dbReference type="PIRSF" id="PIRSF030140">
    <property type="entry name" value="UCP030140"/>
    <property type="match status" value="1"/>
</dbReference>
<proteinExistence type="predicted"/>
<comment type="caution">
    <text evidence="1">The sequence shown here is derived from an EMBL/GenBank/DDBJ whole genome shotgun (WGS) entry which is preliminary data.</text>
</comment>
<dbReference type="Pfam" id="PF08761">
    <property type="entry name" value="dUTPase_2"/>
    <property type="match status" value="1"/>
</dbReference>
<dbReference type="GO" id="GO:0004170">
    <property type="term" value="F:dUTP diphosphatase activity"/>
    <property type="evidence" value="ECO:0007669"/>
    <property type="project" value="UniProtKB-EC"/>
</dbReference>